<keyword evidence="9" id="KW-0175">Coiled coil</keyword>
<dbReference type="EMBL" id="CP136051">
    <property type="protein sequence ID" value="WOK04334.1"/>
    <property type="molecule type" value="Genomic_DNA"/>
</dbReference>
<dbReference type="InterPro" id="IPR050351">
    <property type="entry name" value="BphY/WalK/GraS-like"/>
</dbReference>
<evidence type="ECO:0000256" key="8">
    <source>
        <dbReference type="ARBA" id="ARBA00023012"/>
    </source>
</evidence>
<keyword evidence="10" id="KW-0472">Membrane</keyword>
<keyword evidence="10" id="KW-1133">Transmembrane helix</keyword>
<dbReference type="CDD" id="cd00075">
    <property type="entry name" value="HATPase"/>
    <property type="match status" value="1"/>
</dbReference>
<reference evidence="12 13" key="1">
    <citation type="journal article" date="2023" name="Microbiol. Resour. Announc.">
        <title>Complete Genome Sequence of Imperialibacter roseus strain P4T.</title>
        <authorList>
            <person name="Tizabi D.R."/>
            <person name="Bachvaroff T."/>
            <person name="Hill R.T."/>
        </authorList>
    </citation>
    <scope>NUCLEOTIDE SEQUENCE [LARGE SCALE GENOMIC DNA]</scope>
    <source>
        <strain evidence="12 13">P4T</strain>
    </source>
</reference>
<evidence type="ECO:0000313" key="12">
    <source>
        <dbReference type="EMBL" id="WOK04334.1"/>
    </source>
</evidence>
<dbReference type="CDD" id="cd00082">
    <property type="entry name" value="HisKA"/>
    <property type="match status" value="1"/>
</dbReference>
<keyword evidence="8" id="KW-0902">Two-component regulatory system</keyword>
<gene>
    <name evidence="12" type="ORF">RT717_14740</name>
</gene>
<dbReference type="PANTHER" id="PTHR42878">
    <property type="entry name" value="TWO-COMPONENT HISTIDINE KINASE"/>
    <property type="match status" value="1"/>
</dbReference>
<dbReference type="PANTHER" id="PTHR42878:SF7">
    <property type="entry name" value="SENSOR HISTIDINE KINASE GLRK"/>
    <property type="match status" value="1"/>
</dbReference>
<evidence type="ECO:0000256" key="1">
    <source>
        <dbReference type="ARBA" id="ARBA00000085"/>
    </source>
</evidence>
<dbReference type="InterPro" id="IPR036097">
    <property type="entry name" value="HisK_dim/P_sf"/>
</dbReference>
<sequence>MKIDNQVSQTQLRNILPWWTWVAPLIIFFAASYLSSLYRISSSAALIYLPTAIGIILVNWWGPVRVLPMVYVNAVIFGYLWGVDPWYFRPLFALPETSFVFLSWYLFSVKNHGKYWIPDTHNLNMFLLWGIIIPLFISFLFLKALFFLLFHVPIVMFSSTAVLGWLREFMCNFGLTLPILYFLTPVMGRRGLLAIHFDFNDYTPKIPGKDKLLVVAIYFLIFMMSFFVGLDRYWFVYGVFSLWFALRFGFGMAVLTNSFIFILAYIIPVVREIETMGEYTIDPFLINIYLGTSLLYVFSAITGRVIDDINFAREQITDQVIRLERANNELKTTNKELDHFVYSVSHDLTAPLKSIKGLVNLSTLTQDQEEHRTYFNKIEDSVRKLEQFIVEVLDFSHVKRVEADYQRIDMQELIADIIEDVRYMDGFDAVEIDFSSLTVGEIINDKTSVRVILANLIGNAIAYRKKNDNHPAKISITSRKKGSEVSIMVSDNGEGIKPEMQKRIFEMFYRGTTSSKGSGLGLYIASEAAQKIKGKITVESEFGKGSVFTLHLRTVHK</sequence>
<evidence type="ECO:0000313" key="13">
    <source>
        <dbReference type="Proteomes" id="UP001302349"/>
    </source>
</evidence>
<feature type="transmembrane region" description="Helical" evidence="10">
    <location>
        <begin position="127"/>
        <end position="150"/>
    </location>
</feature>
<evidence type="ECO:0000256" key="4">
    <source>
        <dbReference type="ARBA" id="ARBA00022679"/>
    </source>
</evidence>
<dbReference type="InterPro" id="IPR004358">
    <property type="entry name" value="Sig_transdc_His_kin-like_C"/>
</dbReference>
<protein>
    <recommendedName>
        <fullName evidence="2">histidine kinase</fullName>
        <ecNumber evidence="2">2.7.13.3</ecNumber>
    </recommendedName>
</protein>
<keyword evidence="3" id="KW-0597">Phosphoprotein</keyword>
<dbReference type="InterPro" id="IPR036890">
    <property type="entry name" value="HATPase_C_sf"/>
</dbReference>
<feature type="transmembrane region" description="Helical" evidence="10">
    <location>
        <begin position="212"/>
        <end position="230"/>
    </location>
</feature>
<dbReference type="SUPFAM" id="SSF47384">
    <property type="entry name" value="Homodimeric domain of signal transducing histidine kinase"/>
    <property type="match status" value="1"/>
</dbReference>
<dbReference type="SUPFAM" id="SSF55874">
    <property type="entry name" value="ATPase domain of HSP90 chaperone/DNA topoisomerase II/histidine kinase"/>
    <property type="match status" value="1"/>
</dbReference>
<dbReference type="SMART" id="SM00387">
    <property type="entry name" value="HATPase_c"/>
    <property type="match status" value="1"/>
</dbReference>
<keyword evidence="4" id="KW-0808">Transferase</keyword>
<dbReference type="RefSeq" id="WP_317487147.1">
    <property type="nucleotide sequence ID" value="NZ_CP136051.1"/>
</dbReference>
<dbReference type="PROSITE" id="PS50109">
    <property type="entry name" value="HIS_KIN"/>
    <property type="match status" value="1"/>
</dbReference>
<keyword evidence="7 12" id="KW-0067">ATP-binding</keyword>
<evidence type="ECO:0000256" key="3">
    <source>
        <dbReference type="ARBA" id="ARBA00022553"/>
    </source>
</evidence>
<proteinExistence type="predicted"/>
<dbReference type="Gene3D" id="1.10.287.130">
    <property type="match status" value="1"/>
</dbReference>
<evidence type="ECO:0000256" key="9">
    <source>
        <dbReference type="SAM" id="Coils"/>
    </source>
</evidence>
<dbReference type="Gene3D" id="3.30.565.10">
    <property type="entry name" value="Histidine kinase-like ATPase, C-terminal domain"/>
    <property type="match status" value="1"/>
</dbReference>
<evidence type="ECO:0000259" key="11">
    <source>
        <dbReference type="PROSITE" id="PS50109"/>
    </source>
</evidence>
<keyword evidence="6" id="KW-0418">Kinase</keyword>
<organism evidence="12 13">
    <name type="scientific">Imperialibacter roseus</name>
    <dbReference type="NCBI Taxonomy" id="1324217"/>
    <lineage>
        <taxon>Bacteria</taxon>
        <taxon>Pseudomonadati</taxon>
        <taxon>Bacteroidota</taxon>
        <taxon>Cytophagia</taxon>
        <taxon>Cytophagales</taxon>
        <taxon>Flammeovirgaceae</taxon>
        <taxon>Imperialibacter</taxon>
    </lineage>
</organism>
<evidence type="ECO:0000256" key="7">
    <source>
        <dbReference type="ARBA" id="ARBA00022840"/>
    </source>
</evidence>
<dbReference type="InterPro" id="IPR003661">
    <property type="entry name" value="HisK_dim/P_dom"/>
</dbReference>
<dbReference type="InterPro" id="IPR003594">
    <property type="entry name" value="HATPase_dom"/>
</dbReference>
<dbReference type="SMART" id="SM00388">
    <property type="entry name" value="HisKA"/>
    <property type="match status" value="1"/>
</dbReference>
<feature type="coiled-coil region" evidence="9">
    <location>
        <begin position="309"/>
        <end position="336"/>
    </location>
</feature>
<keyword evidence="5" id="KW-0547">Nucleotide-binding</keyword>
<dbReference type="EC" id="2.7.13.3" evidence="2"/>
<evidence type="ECO:0000256" key="6">
    <source>
        <dbReference type="ARBA" id="ARBA00022777"/>
    </source>
</evidence>
<accession>A0ABZ0IJJ1</accession>
<keyword evidence="13" id="KW-1185">Reference proteome</keyword>
<feature type="transmembrane region" description="Helical" evidence="10">
    <location>
        <begin position="242"/>
        <end position="267"/>
    </location>
</feature>
<dbReference type="PRINTS" id="PR00344">
    <property type="entry name" value="BCTRLSENSOR"/>
</dbReference>
<dbReference type="Proteomes" id="UP001302349">
    <property type="component" value="Chromosome"/>
</dbReference>
<evidence type="ECO:0000256" key="5">
    <source>
        <dbReference type="ARBA" id="ARBA00022741"/>
    </source>
</evidence>
<dbReference type="GO" id="GO:0005524">
    <property type="term" value="F:ATP binding"/>
    <property type="evidence" value="ECO:0007669"/>
    <property type="project" value="UniProtKB-KW"/>
</dbReference>
<feature type="transmembrane region" description="Helical" evidence="10">
    <location>
        <begin position="162"/>
        <end position="183"/>
    </location>
</feature>
<feature type="domain" description="Histidine kinase" evidence="11">
    <location>
        <begin position="343"/>
        <end position="556"/>
    </location>
</feature>
<feature type="transmembrane region" description="Helical" evidence="10">
    <location>
        <begin position="279"/>
        <end position="298"/>
    </location>
</feature>
<feature type="transmembrane region" description="Helical" evidence="10">
    <location>
        <begin position="18"/>
        <end position="38"/>
    </location>
</feature>
<feature type="transmembrane region" description="Helical" evidence="10">
    <location>
        <begin position="87"/>
        <end position="107"/>
    </location>
</feature>
<keyword evidence="10" id="KW-0812">Transmembrane</keyword>
<feature type="transmembrane region" description="Helical" evidence="10">
    <location>
        <begin position="45"/>
        <end position="62"/>
    </location>
</feature>
<evidence type="ECO:0000256" key="10">
    <source>
        <dbReference type="SAM" id="Phobius"/>
    </source>
</evidence>
<dbReference type="Pfam" id="PF02518">
    <property type="entry name" value="HATPase_c"/>
    <property type="match status" value="1"/>
</dbReference>
<comment type="catalytic activity">
    <reaction evidence="1">
        <text>ATP + protein L-histidine = ADP + protein N-phospho-L-histidine.</text>
        <dbReference type="EC" id="2.7.13.3"/>
    </reaction>
</comment>
<dbReference type="InterPro" id="IPR005467">
    <property type="entry name" value="His_kinase_dom"/>
</dbReference>
<evidence type="ECO:0000256" key="2">
    <source>
        <dbReference type="ARBA" id="ARBA00012438"/>
    </source>
</evidence>
<dbReference type="Pfam" id="PF00512">
    <property type="entry name" value="HisKA"/>
    <property type="match status" value="1"/>
</dbReference>
<name>A0ABZ0IJJ1_9BACT</name>